<evidence type="ECO:0000259" key="3">
    <source>
        <dbReference type="Pfam" id="PF09687"/>
    </source>
</evidence>
<reference evidence="4 5" key="1">
    <citation type="submission" date="2015-04" db="EMBL/GenBank/DDBJ databases">
        <authorList>
            <consortium name="Pathogen Informatics"/>
        </authorList>
    </citation>
    <scope>NUCLEOTIDE SEQUENCE [LARGE SCALE GENOMIC DNA]</scope>
    <source>
        <strain evidence="4 5">SGS1</strain>
    </source>
</reference>
<keyword evidence="2" id="KW-0472">Membrane</keyword>
<evidence type="ECO:0000256" key="1">
    <source>
        <dbReference type="SAM" id="MobiDB-lite"/>
    </source>
</evidence>
<protein>
    <recommendedName>
        <fullName evidence="3">Plasmodium RESA N-terminal domain-containing protein</fullName>
    </recommendedName>
</protein>
<dbReference type="PANTHER" id="PTHR36193:SF23">
    <property type="entry name" value="PHISTB DOMAIN-CONTAINING RESA-LIKE PROTEIN 1"/>
    <property type="match status" value="1"/>
</dbReference>
<evidence type="ECO:0000313" key="5">
    <source>
        <dbReference type="Proteomes" id="UP000220158"/>
    </source>
</evidence>
<dbReference type="Proteomes" id="UP000220158">
    <property type="component" value="Unassembled WGS sequence"/>
</dbReference>
<dbReference type="AlphaFoldDB" id="A0A1J1GPK9"/>
<evidence type="ECO:0000313" key="4">
    <source>
        <dbReference type="EMBL" id="CRG85805.1"/>
    </source>
</evidence>
<dbReference type="Pfam" id="PF09687">
    <property type="entry name" value="PRESAN"/>
    <property type="match status" value="1"/>
</dbReference>
<dbReference type="VEuPathDB" id="PlasmoDB:PRELSG_0015500"/>
<dbReference type="InterPro" id="IPR044885">
    <property type="entry name" value="PRESA_N_sf"/>
</dbReference>
<feature type="region of interest" description="Disordered" evidence="1">
    <location>
        <begin position="114"/>
        <end position="222"/>
    </location>
</feature>
<dbReference type="KEGG" id="prel:PRELSG_0015500"/>
<feature type="transmembrane region" description="Helical" evidence="2">
    <location>
        <begin position="51"/>
        <end position="69"/>
    </location>
</feature>
<dbReference type="InterPro" id="IPR019111">
    <property type="entry name" value="PRESA_N"/>
</dbReference>
<dbReference type="GeneID" id="39734078"/>
<dbReference type="InterPro" id="IPR006526">
    <property type="entry name" value="Export_prot_PHISTa/b/c"/>
</dbReference>
<keyword evidence="5" id="KW-1185">Reference proteome</keyword>
<sequence length="362" mass="42554">MGFSNTLNLFLKRRFLASNNTNVKNEFVSSLNRKGKNFQKRNFSNFAFSKLFIYFCLSLFYLLLLNICISKRNIISDLQLSNGYSRKLTECICKKKKKKSVQLRSSCSNSVCLEENGQGEKSDDEVNGQSKEGEEEEEEEVNSQSKEEEEEEEEEVNSQSKKEEEEEVNSQSKKEEEKEVNSQSKEEEDEVNGQSKEGEDDIDTESGKVNSQKKNNKEKNSELFEQLSEEEIDEMLDGLDDIPNIQDVYILWWQHRGSQRNYFLDLMSELSDLYNSLVDMYNYNKKNLEKEWKKWYLGLLKDLTDKETEDNKTFYSLTNQGGLTREGLGSFINENKEEWKDHKENTRNKWKDIITTDFMKKK</sequence>
<organism evidence="4 5">
    <name type="scientific">Plasmodium relictum</name>
    <dbReference type="NCBI Taxonomy" id="85471"/>
    <lineage>
        <taxon>Eukaryota</taxon>
        <taxon>Sar</taxon>
        <taxon>Alveolata</taxon>
        <taxon>Apicomplexa</taxon>
        <taxon>Aconoidasida</taxon>
        <taxon>Haemosporida</taxon>
        <taxon>Plasmodiidae</taxon>
        <taxon>Plasmodium</taxon>
        <taxon>Plasmodium (Haemamoeba)</taxon>
    </lineage>
</organism>
<accession>A0A1J1GPK9</accession>
<dbReference type="Gene3D" id="6.10.280.180">
    <property type="entry name" value="Plasmodium RESA, N-terminal helical domain"/>
    <property type="match status" value="1"/>
</dbReference>
<dbReference type="NCBIfam" id="TIGR01639">
    <property type="entry name" value="P_fal_TIGR01639"/>
    <property type="match status" value="1"/>
</dbReference>
<feature type="compositionally biased region" description="Acidic residues" evidence="1">
    <location>
        <begin position="133"/>
        <end position="156"/>
    </location>
</feature>
<feature type="domain" description="Plasmodium RESA N-terminal" evidence="3">
    <location>
        <begin position="226"/>
        <end position="350"/>
    </location>
</feature>
<dbReference type="EMBL" id="CVMU01000481">
    <property type="protein sequence ID" value="CRG85805.1"/>
    <property type="molecule type" value="Genomic_DNA"/>
</dbReference>
<keyword evidence="2" id="KW-1133">Transmembrane helix</keyword>
<dbReference type="PANTHER" id="PTHR36193">
    <property type="entry name" value="PHISTB DOMAIN-CONTAINING RESA-LIKE PROTEIN 1"/>
    <property type="match status" value="1"/>
</dbReference>
<dbReference type="RefSeq" id="XP_028531358.1">
    <property type="nucleotide sequence ID" value="XM_028677856.1"/>
</dbReference>
<keyword evidence="2" id="KW-0812">Transmembrane</keyword>
<dbReference type="OrthoDB" id="375197at2759"/>
<proteinExistence type="predicted"/>
<name>A0A1J1GPK9_PLARL</name>
<dbReference type="OMA" id="TECICKK"/>
<gene>
    <name evidence="4" type="ORF">PRELSG_0015500</name>
</gene>
<evidence type="ECO:0000256" key="2">
    <source>
        <dbReference type="SAM" id="Phobius"/>
    </source>
</evidence>